<comment type="caution">
    <text evidence="1">The sequence shown here is derived from an EMBL/GenBank/DDBJ whole genome shotgun (WGS) entry which is preliminary data.</text>
</comment>
<protein>
    <submittedName>
        <fullName evidence="1">Uncharacterized protein</fullName>
    </submittedName>
</protein>
<name>A0A4Y2KUA1_ARAVE</name>
<sequence length="145" mass="15789">MPHQAARTTVGSHRYISHQVARTPLCTDISRAAHPPLARHHISHRAARTALAHAIYHRAATTRCRSDMSHRAAQTAVGSPDILDQGVLPLCTQYIPAGGTSPLPPDILPSTAHAVGSHRYIPSGGAYHRWLAPIYPIRRRVPTTI</sequence>
<dbReference type="Proteomes" id="UP000499080">
    <property type="component" value="Unassembled WGS sequence"/>
</dbReference>
<proteinExistence type="predicted"/>
<evidence type="ECO:0000313" key="1">
    <source>
        <dbReference type="EMBL" id="GBN05739.1"/>
    </source>
</evidence>
<gene>
    <name evidence="1" type="ORF">AVEN_46336_1</name>
</gene>
<accession>A0A4Y2KUA1</accession>
<evidence type="ECO:0000313" key="2">
    <source>
        <dbReference type="Proteomes" id="UP000499080"/>
    </source>
</evidence>
<reference evidence="1 2" key="1">
    <citation type="journal article" date="2019" name="Sci. Rep.">
        <title>Orb-weaving spider Araneus ventricosus genome elucidates the spidroin gene catalogue.</title>
        <authorList>
            <person name="Kono N."/>
            <person name="Nakamura H."/>
            <person name="Ohtoshi R."/>
            <person name="Moran D.A.P."/>
            <person name="Shinohara A."/>
            <person name="Yoshida Y."/>
            <person name="Fujiwara M."/>
            <person name="Mori M."/>
            <person name="Tomita M."/>
            <person name="Arakawa K."/>
        </authorList>
    </citation>
    <scope>NUCLEOTIDE SEQUENCE [LARGE SCALE GENOMIC DNA]</scope>
</reference>
<dbReference type="EMBL" id="BGPR01004996">
    <property type="protein sequence ID" value="GBN05739.1"/>
    <property type="molecule type" value="Genomic_DNA"/>
</dbReference>
<dbReference type="AlphaFoldDB" id="A0A4Y2KUA1"/>
<organism evidence="1 2">
    <name type="scientific">Araneus ventricosus</name>
    <name type="common">Orbweaver spider</name>
    <name type="synonym">Epeira ventricosa</name>
    <dbReference type="NCBI Taxonomy" id="182803"/>
    <lineage>
        <taxon>Eukaryota</taxon>
        <taxon>Metazoa</taxon>
        <taxon>Ecdysozoa</taxon>
        <taxon>Arthropoda</taxon>
        <taxon>Chelicerata</taxon>
        <taxon>Arachnida</taxon>
        <taxon>Araneae</taxon>
        <taxon>Araneomorphae</taxon>
        <taxon>Entelegynae</taxon>
        <taxon>Araneoidea</taxon>
        <taxon>Araneidae</taxon>
        <taxon>Araneus</taxon>
    </lineage>
</organism>
<keyword evidence="2" id="KW-1185">Reference proteome</keyword>